<proteinExistence type="predicted"/>
<evidence type="ECO:0000313" key="1">
    <source>
        <dbReference type="EMBL" id="GBP12920.1"/>
    </source>
</evidence>
<evidence type="ECO:0000313" key="2">
    <source>
        <dbReference type="Proteomes" id="UP000299102"/>
    </source>
</evidence>
<name>A0A4C1TH79_EUMVA</name>
<dbReference type="EMBL" id="BGZK01000054">
    <property type="protein sequence ID" value="GBP12920.1"/>
    <property type="molecule type" value="Genomic_DNA"/>
</dbReference>
<accession>A0A4C1TH79</accession>
<dbReference type="AlphaFoldDB" id="A0A4C1TH79"/>
<comment type="caution">
    <text evidence="1">The sequence shown here is derived from an EMBL/GenBank/DDBJ whole genome shotgun (WGS) entry which is preliminary data.</text>
</comment>
<dbReference type="Proteomes" id="UP000299102">
    <property type="component" value="Unassembled WGS sequence"/>
</dbReference>
<sequence length="108" mass="12309">MRARCASPAKLNCHIIGGMQALNRGASTRPRAVNNPKRGYRRLMPFTAIKYANMTCCCCVRRDDIDACQPIEATLVMEKFENIQLGHPNDRYARGRCPSDSWLRHRSK</sequence>
<reference evidence="1 2" key="1">
    <citation type="journal article" date="2019" name="Commun. Biol.">
        <title>The bagworm genome reveals a unique fibroin gene that provides high tensile strength.</title>
        <authorList>
            <person name="Kono N."/>
            <person name="Nakamura H."/>
            <person name="Ohtoshi R."/>
            <person name="Tomita M."/>
            <person name="Numata K."/>
            <person name="Arakawa K."/>
        </authorList>
    </citation>
    <scope>NUCLEOTIDE SEQUENCE [LARGE SCALE GENOMIC DNA]</scope>
</reference>
<protein>
    <submittedName>
        <fullName evidence="1">Uncharacterized protein</fullName>
    </submittedName>
</protein>
<keyword evidence="2" id="KW-1185">Reference proteome</keyword>
<organism evidence="1 2">
    <name type="scientific">Eumeta variegata</name>
    <name type="common">Bagworm moth</name>
    <name type="synonym">Eumeta japonica</name>
    <dbReference type="NCBI Taxonomy" id="151549"/>
    <lineage>
        <taxon>Eukaryota</taxon>
        <taxon>Metazoa</taxon>
        <taxon>Ecdysozoa</taxon>
        <taxon>Arthropoda</taxon>
        <taxon>Hexapoda</taxon>
        <taxon>Insecta</taxon>
        <taxon>Pterygota</taxon>
        <taxon>Neoptera</taxon>
        <taxon>Endopterygota</taxon>
        <taxon>Lepidoptera</taxon>
        <taxon>Glossata</taxon>
        <taxon>Ditrysia</taxon>
        <taxon>Tineoidea</taxon>
        <taxon>Psychidae</taxon>
        <taxon>Oiketicinae</taxon>
        <taxon>Eumeta</taxon>
    </lineage>
</organism>
<gene>
    <name evidence="1" type="ORF">EVAR_79266_1</name>
</gene>